<keyword evidence="8" id="KW-0547">Nucleotide-binding</keyword>
<dbReference type="GO" id="GO:0004519">
    <property type="term" value="F:endonuclease activity"/>
    <property type="evidence" value="ECO:0007669"/>
    <property type="project" value="UniProtKB-KW"/>
</dbReference>
<evidence type="ECO:0000256" key="9">
    <source>
        <dbReference type="ARBA" id="ARBA00022759"/>
    </source>
</evidence>
<feature type="domain" description="CRESS-DNA virus Rep endonuclease" evidence="13">
    <location>
        <begin position="80"/>
        <end position="180"/>
    </location>
</feature>
<dbReference type="Gene3D" id="3.40.1310.20">
    <property type="match status" value="1"/>
</dbReference>
<evidence type="ECO:0000256" key="8">
    <source>
        <dbReference type="ARBA" id="ARBA00022741"/>
    </source>
</evidence>
<name>A0A890V022_9VIRU</name>
<keyword evidence="9" id="KW-0255">Endonuclease</keyword>
<keyword evidence="5" id="KW-0235">DNA replication</keyword>
<dbReference type="GO" id="GO:0016779">
    <property type="term" value="F:nucleotidyltransferase activity"/>
    <property type="evidence" value="ECO:0007669"/>
    <property type="project" value="UniProtKB-KW"/>
</dbReference>
<keyword evidence="10" id="KW-0378">Hydrolase</keyword>
<keyword evidence="4" id="KW-0548">Nucleotidyltransferase</keyword>
<dbReference type="GO" id="GO:0016787">
    <property type="term" value="F:hydrolase activity"/>
    <property type="evidence" value="ECO:0007669"/>
    <property type="project" value="UniProtKB-KW"/>
</dbReference>
<evidence type="ECO:0000256" key="4">
    <source>
        <dbReference type="ARBA" id="ARBA00022695"/>
    </source>
</evidence>
<dbReference type="GO" id="GO:0046872">
    <property type="term" value="F:metal ion binding"/>
    <property type="evidence" value="ECO:0007669"/>
    <property type="project" value="UniProtKB-KW"/>
</dbReference>
<keyword evidence="11" id="KW-0190">Covalent protein-DNA linkage</keyword>
<comment type="subcellular location">
    <subcellularLocation>
        <location evidence="1">Host nucleus</location>
    </subcellularLocation>
</comment>
<keyword evidence="7" id="KW-0479">Metal-binding</keyword>
<evidence type="ECO:0000313" key="14">
    <source>
        <dbReference type="EMBL" id="QRI44169.1"/>
    </source>
</evidence>
<evidence type="ECO:0000256" key="5">
    <source>
        <dbReference type="ARBA" id="ARBA00022705"/>
    </source>
</evidence>
<dbReference type="GO" id="GO:0000166">
    <property type="term" value="F:nucleotide binding"/>
    <property type="evidence" value="ECO:0007669"/>
    <property type="project" value="UniProtKB-KW"/>
</dbReference>
<evidence type="ECO:0000256" key="2">
    <source>
        <dbReference type="ARBA" id="ARBA00022562"/>
    </source>
</evidence>
<reference evidence="14" key="1">
    <citation type="submission" date="2020-11" db="EMBL/GenBank/DDBJ databases">
        <title>Viral genomes from river ports along the Yangtze River in China.</title>
        <authorList>
            <person name="Lu J."/>
            <person name="Shen Q."/>
            <person name="Yang S."/>
            <person name="Zhang W."/>
        </authorList>
    </citation>
    <scope>NUCLEOTIDE SEQUENCE</scope>
    <source>
        <strain evidence="14">5cz-CRESS-5</strain>
    </source>
</reference>
<sequence>MPSSTPIARQLDSLDDYECAQSPPSLSARVEDEIASLGFGYDAPASPTPAFEGSAFAPVAPAPAGAANTLRAVKARKIVTAGSKRWCFTLNNPSAEDYSPVGGDGWGVFGLYQLELAPTTGTPHLQGAVVFATAQRLSALRKLHARASWSVMRDLDRSIVYCSDDSKAAVPFVRKRWGTLPVGQGTRTDIHEAADIVLAGGVAALAQSMPHMIIRYPAGLRYLEQLRPVVPEVVAPPVWRPWQQGVLDLLATEPDDRTIHWYVDSDGGQGKSTLVRAVTGTGQPCSAISLSGKVADMALAYTRERCVFFDISRTMAENVRHLADFAEKLKNGMIFSTKYESRVKMFRPPHVIFFSNSPPEPGLWSADRLRLTVLGAPAPAFAAVSVPKPALAPMFAALAGAGAAALADTAMDVERLCVECMAVPAKGSFSRCEDCM</sequence>
<dbReference type="EMBL" id="MW347797">
    <property type="protein sequence ID" value="QRI44169.1"/>
    <property type="molecule type" value="Genomic_DNA"/>
</dbReference>
<dbReference type="GO" id="GO:0003677">
    <property type="term" value="F:DNA binding"/>
    <property type="evidence" value="ECO:0007669"/>
    <property type="project" value="UniProtKB-KW"/>
</dbReference>
<evidence type="ECO:0000256" key="6">
    <source>
        <dbReference type="ARBA" id="ARBA00022722"/>
    </source>
</evidence>
<keyword evidence="2" id="KW-1048">Host nucleus</keyword>
<evidence type="ECO:0000256" key="10">
    <source>
        <dbReference type="ARBA" id="ARBA00022801"/>
    </source>
</evidence>
<accession>A0A890V022</accession>
<evidence type="ECO:0000256" key="12">
    <source>
        <dbReference type="ARBA" id="ARBA00023125"/>
    </source>
</evidence>
<dbReference type="PROSITE" id="PS52020">
    <property type="entry name" value="CRESS_DNA_REP"/>
    <property type="match status" value="1"/>
</dbReference>
<dbReference type="GO" id="GO:0042025">
    <property type="term" value="C:host cell nucleus"/>
    <property type="evidence" value="ECO:0007669"/>
    <property type="project" value="UniProtKB-SubCell"/>
</dbReference>
<evidence type="ECO:0000256" key="1">
    <source>
        <dbReference type="ARBA" id="ARBA00004147"/>
    </source>
</evidence>
<organism evidence="14">
    <name type="scientific">Cressdnaviricota sp</name>
    <dbReference type="NCBI Taxonomy" id="2748378"/>
    <lineage>
        <taxon>Viruses</taxon>
        <taxon>Monodnaviria</taxon>
        <taxon>Shotokuvirae</taxon>
        <taxon>Cressdnaviricota</taxon>
    </lineage>
</organism>
<evidence type="ECO:0000256" key="3">
    <source>
        <dbReference type="ARBA" id="ARBA00022679"/>
    </source>
</evidence>
<dbReference type="GO" id="GO:0006260">
    <property type="term" value="P:DNA replication"/>
    <property type="evidence" value="ECO:0007669"/>
    <property type="project" value="UniProtKB-KW"/>
</dbReference>
<protein>
    <submittedName>
        <fullName evidence="14">Replication-associated protein</fullName>
    </submittedName>
</protein>
<evidence type="ECO:0000259" key="13">
    <source>
        <dbReference type="PROSITE" id="PS52020"/>
    </source>
</evidence>
<keyword evidence="6" id="KW-0540">Nuclease</keyword>
<keyword evidence="12" id="KW-0238">DNA-binding</keyword>
<evidence type="ECO:0000256" key="11">
    <source>
        <dbReference type="ARBA" id="ARBA00023124"/>
    </source>
</evidence>
<dbReference type="InterPro" id="IPR049912">
    <property type="entry name" value="CRESS_DNA_REP"/>
</dbReference>
<keyword evidence="3" id="KW-0808">Transferase</keyword>
<evidence type="ECO:0000256" key="7">
    <source>
        <dbReference type="ARBA" id="ARBA00022723"/>
    </source>
</evidence>
<proteinExistence type="predicted"/>